<proteinExistence type="predicted"/>
<feature type="domain" description="6-phosphogluconate dehydrogenase NADP-binding" evidence="4">
    <location>
        <begin position="1"/>
        <end position="152"/>
    </location>
</feature>
<dbReference type="PANTHER" id="PTHR43060">
    <property type="entry name" value="3-HYDROXYISOBUTYRATE DEHYDROGENASE-LIKE 1, MITOCHONDRIAL-RELATED"/>
    <property type="match status" value="1"/>
</dbReference>
<dbReference type="Gene3D" id="1.10.1040.10">
    <property type="entry name" value="N-(1-d-carboxylethyl)-l-norvaline Dehydrogenase, domain 2"/>
    <property type="match status" value="1"/>
</dbReference>
<reference evidence="6 7" key="1">
    <citation type="submission" date="2019-06" db="EMBL/GenBank/DDBJ databases">
        <title>Genomic Encyclopedia of Type Strains, Phase IV (KMG-V): Genome sequencing to study the core and pangenomes of soil and plant-associated prokaryotes.</title>
        <authorList>
            <person name="Whitman W."/>
        </authorList>
    </citation>
    <scope>NUCLEOTIDE SEQUENCE [LARGE SCALE GENOMIC DNA]</scope>
    <source>
        <strain evidence="6 7">BR 10556</strain>
    </source>
</reference>
<dbReference type="SUPFAM" id="SSF48179">
    <property type="entry name" value="6-phosphogluconate dehydrogenase C-terminal domain-like"/>
    <property type="match status" value="1"/>
</dbReference>
<dbReference type="STRING" id="1399419.A5906_13810"/>
<keyword evidence="1" id="KW-0560">Oxidoreductase</keyword>
<name>A0A560KC51_9BRAD</name>
<dbReference type="Pfam" id="PF03446">
    <property type="entry name" value="NAD_binding_2"/>
    <property type="match status" value="1"/>
</dbReference>
<dbReference type="InterPro" id="IPR008927">
    <property type="entry name" value="6-PGluconate_DH-like_C_sf"/>
</dbReference>
<dbReference type="InterPro" id="IPR013328">
    <property type="entry name" value="6PGD_dom2"/>
</dbReference>
<evidence type="ECO:0000259" key="4">
    <source>
        <dbReference type="Pfam" id="PF03446"/>
    </source>
</evidence>
<dbReference type="InterPro" id="IPR036291">
    <property type="entry name" value="NAD(P)-bd_dom_sf"/>
</dbReference>
<dbReference type="InterPro" id="IPR029154">
    <property type="entry name" value="HIBADH-like_NADP-bd"/>
</dbReference>
<dbReference type="SUPFAM" id="SSF51735">
    <property type="entry name" value="NAD(P)-binding Rossmann-fold domains"/>
    <property type="match status" value="1"/>
</dbReference>
<keyword evidence="7" id="KW-1185">Reference proteome</keyword>
<comment type="caution">
    <text evidence="6">The sequence shown here is derived from an EMBL/GenBank/DDBJ whole genome shotgun (WGS) entry which is preliminary data.</text>
</comment>
<evidence type="ECO:0000259" key="5">
    <source>
        <dbReference type="Pfam" id="PF14833"/>
    </source>
</evidence>
<sequence>MGTGIGISLLRREIELHIKANKSRLGADRLTGAGAYEHPTIAELARHVTAVVLSVPSSREVEAICLGQDGLFAHMLPGGLIIDCSTSYPASTVALAEQAQKRRLSFIDAPVTRSPEHAELGLLNAIVGSSEKLFPAAEGILAAFCETVLHVGDVGQGHKLKLVYNSMTMGIAAVAAEVCQFASGVDVDLVTLRSLVSRGSTNSGIFQAFVAFLLNEKPDVLAISIANSAKDIECAVRLAGESSVPVPVLAAAAHKLNASVAAGEGELTLPHLSRFRMISEVGLGAPAQTTSPVGG</sequence>
<evidence type="ECO:0000256" key="1">
    <source>
        <dbReference type="ARBA" id="ARBA00023002"/>
    </source>
</evidence>
<keyword evidence="2" id="KW-0520">NAD</keyword>
<gene>
    <name evidence="6" type="ORF">FBZ95_10269</name>
</gene>
<evidence type="ECO:0000313" key="7">
    <source>
        <dbReference type="Proteomes" id="UP000315914"/>
    </source>
</evidence>
<evidence type="ECO:0000256" key="3">
    <source>
        <dbReference type="PIRSR" id="PIRSR000103-1"/>
    </source>
</evidence>
<dbReference type="EMBL" id="VITW01000002">
    <property type="protein sequence ID" value="TWB80852.1"/>
    <property type="molecule type" value="Genomic_DNA"/>
</dbReference>
<dbReference type="PANTHER" id="PTHR43060:SF15">
    <property type="entry name" value="3-HYDROXYISOBUTYRATE DEHYDROGENASE-LIKE 1, MITOCHONDRIAL-RELATED"/>
    <property type="match status" value="1"/>
</dbReference>
<dbReference type="GO" id="GO:0050661">
    <property type="term" value="F:NADP binding"/>
    <property type="evidence" value="ECO:0007669"/>
    <property type="project" value="InterPro"/>
</dbReference>
<protein>
    <submittedName>
        <fullName evidence="6">3-hydroxyisobutyrate dehydrogenase-like beta-hydroxyacid dehydrogenase</fullName>
    </submittedName>
</protein>
<dbReference type="InterPro" id="IPR015815">
    <property type="entry name" value="HIBADH-related"/>
</dbReference>
<dbReference type="GO" id="GO:0051287">
    <property type="term" value="F:NAD binding"/>
    <property type="evidence" value="ECO:0007669"/>
    <property type="project" value="InterPro"/>
</dbReference>
<dbReference type="OrthoDB" id="9812907at2"/>
<evidence type="ECO:0000256" key="2">
    <source>
        <dbReference type="ARBA" id="ARBA00023027"/>
    </source>
</evidence>
<feature type="active site" evidence="3">
    <location>
        <position position="161"/>
    </location>
</feature>
<feature type="domain" description="3-hydroxyisobutyrate dehydrogenase-like NAD-binding" evidence="5">
    <location>
        <begin position="155"/>
        <end position="266"/>
    </location>
</feature>
<dbReference type="InterPro" id="IPR006115">
    <property type="entry name" value="6PGDH_NADP-bd"/>
</dbReference>
<dbReference type="Proteomes" id="UP000315914">
    <property type="component" value="Unassembled WGS sequence"/>
</dbReference>
<evidence type="ECO:0000313" key="6">
    <source>
        <dbReference type="EMBL" id="TWB80852.1"/>
    </source>
</evidence>
<dbReference type="AlphaFoldDB" id="A0A560KC51"/>
<accession>A0A560KC51</accession>
<dbReference type="Gene3D" id="3.40.50.720">
    <property type="entry name" value="NAD(P)-binding Rossmann-like Domain"/>
    <property type="match status" value="1"/>
</dbReference>
<dbReference type="Pfam" id="PF14833">
    <property type="entry name" value="NAD_binding_11"/>
    <property type="match status" value="1"/>
</dbReference>
<dbReference type="PIRSF" id="PIRSF000103">
    <property type="entry name" value="HIBADH"/>
    <property type="match status" value="1"/>
</dbReference>
<dbReference type="GO" id="GO:0016491">
    <property type="term" value="F:oxidoreductase activity"/>
    <property type="evidence" value="ECO:0007669"/>
    <property type="project" value="UniProtKB-KW"/>
</dbReference>
<organism evidence="6 7">
    <name type="scientific">Bradyrhizobium sacchari</name>
    <dbReference type="NCBI Taxonomy" id="1399419"/>
    <lineage>
        <taxon>Bacteria</taxon>
        <taxon>Pseudomonadati</taxon>
        <taxon>Pseudomonadota</taxon>
        <taxon>Alphaproteobacteria</taxon>
        <taxon>Hyphomicrobiales</taxon>
        <taxon>Nitrobacteraceae</taxon>
        <taxon>Bradyrhizobium</taxon>
    </lineage>
</organism>